<gene>
    <name evidence="2" type="ORF">KUF71_024381</name>
</gene>
<keyword evidence="1" id="KW-0732">Signal</keyword>
<comment type="caution">
    <text evidence="2">The sequence shown here is derived from an EMBL/GenBank/DDBJ whole genome shotgun (WGS) entry which is preliminary data.</text>
</comment>
<feature type="signal peptide" evidence="1">
    <location>
        <begin position="1"/>
        <end position="31"/>
    </location>
</feature>
<organism evidence="2 3">
    <name type="scientific">Frankliniella fusca</name>
    <dbReference type="NCBI Taxonomy" id="407009"/>
    <lineage>
        <taxon>Eukaryota</taxon>
        <taxon>Metazoa</taxon>
        <taxon>Ecdysozoa</taxon>
        <taxon>Arthropoda</taxon>
        <taxon>Hexapoda</taxon>
        <taxon>Insecta</taxon>
        <taxon>Pterygota</taxon>
        <taxon>Neoptera</taxon>
        <taxon>Paraneoptera</taxon>
        <taxon>Thysanoptera</taxon>
        <taxon>Terebrantia</taxon>
        <taxon>Thripoidea</taxon>
        <taxon>Thripidae</taxon>
        <taxon>Frankliniella</taxon>
    </lineage>
</organism>
<keyword evidence="3" id="KW-1185">Reference proteome</keyword>
<name>A0AAE1H5E0_9NEOP</name>
<protein>
    <submittedName>
        <fullName evidence="2">Phosphoenolpyruvate carboxylase</fullName>
    </submittedName>
</protein>
<dbReference type="EMBL" id="JAHWGI010000406">
    <property type="protein sequence ID" value="KAK3915104.1"/>
    <property type="molecule type" value="Genomic_DNA"/>
</dbReference>
<accession>A0AAE1H5E0</accession>
<feature type="chain" id="PRO_5042270183" evidence="1">
    <location>
        <begin position="32"/>
        <end position="443"/>
    </location>
</feature>
<dbReference type="Proteomes" id="UP001219518">
    <property type="component" value="Unassembled WGS sequence"/>
</dbReference>
<dbReference type="AlphaFoldDB" id="A0AAE1H5E0"/>
<sequence length="443" mass="50326">MSLVCITTHLLSLLCLFNSLNLSCYYRCTMGDDVEAVVSKNVNPSLQRTYSDGSPLVSSGVSGGSQGSVTLGPSPQIEGTGYKCTVCKNKVLKTKRGFLNHTFLHNIADANKRKPNTSLIVPKVSGLVFTIVKEMTLESILAEEKKDLLTEILNCDVTSPSWVEFCKNISKPVLEAILKQTKLLPTNQYEEVLSSVNSFFCEMENMQQLQSTLSSCLPNQCKESKYLRNVIFRISFRLCEEIQILVLTEMNICPQSIHASNFPTSENTFASEHEKKALHDHFLNLMKAYFVRAHKINTPVYRSRCDCLKRRVFESGDEDYITTEMIFDPLTWKEDKIKLSEVSFDFLVKLESKIQTSLKDKGDDLRQRVLDRVVQDPNPSMLNAWNALTVSFFSEVDSLVFMREIILTVIDLSILLEEKKIKRLAEEQKKLQKFALRPGLKTN</sequence>
<evidence type="ECO:0000313" key="3">
    <source>
        <dbReference type="Proteomes" id="UP001219518"/>
    </source>
</evidence>
<proteinExistence type="predicted"/>
<reference evidence="2" key="1">
    <citation type="submission" date="2021-07" db="EMBL/GenBank/DDBJ databases">
        <authorList>
            <person name="Catto M.A."/>
            <person name="Jacobson A."/>
            <person name="Kennedy G."/>
            <person name="Labadie P."/>
            <person name="Hunt B.G."/>
            <person name="Srinivasan R."/>
        </authorList>
    </citation>
    <scope>NUCLEOTIDE SEQUENCE</scope>
    <source>
        <strain evidence="2">PL_HMW_Pooled</strain>
        <tissue evidence="2">Head</tissue>
    </source>
</reference>
<evidence type="ECO:0000256" key="1">
    <source>
        <dbReference type="SAM" id="SignalP"/>
    </source>
</evidence>
<reference evidence="2" key="2">
    <citation type="journal article" date="2023" name="BMC Genomics">
        <title>Pest status, molecular evolution, and epigenetic factors derived from the genome assembly of Frankliniella fusca, a thysanopteran phytovirus vector.</title>
        <authorList>
            <person name="Catto M.A."/>
            <person name="Labadie P.E."/>
            <person name="Jacobson A.L."/>
            <person name="Kennedy G.G."/>
            <person name="Srinivasan R."/>
            <person name="Hunt B.G."/>
        </authorList>
    </citation>
    <scope>NUCLEOTIDE SEQUENCE</scope>
    <source>
        <strain evidence="2">PL_HMW_Pooled</strain>
    </source>
</reference>
<evidence type="ECO:0000313" key="2">
    <source>
        <dbReference type="EMBL" id="KAK3915104.1"/>
    </source>
</evidence>